<organism evidence="1 2">
    <name type="scientific">Candidatus Entotheonella gemina</name>
    <dbReference type="NCBI Taxonomy" id="1429439"/>
    <lineage>
        <taxon>Bacteria</taxon>
        <taxon>Pseudomonadati</taxon>
        <taxon>Nitrospinota/Tectimicrobiota group</taxon>
        <taxon>Candidatus Tectimicrobiota</taxon>
        <taxon>Candidatus Entotheonellia</taxon>
        <taxon>Candidatus Entotheonellales</taxon>
        <taxon>Candidatus Entotheonellaceae</taxon>
        <taxon>Candidatus Entotheonella</taxon>
    </lineage>
</organism>
<dbReference type="Proteomes" id="UP000019140">
    <property type="component" value="Unassembled WGS sequence"/>
</dbReference>
<sequence length="48" mass="5420">MSDTKPFPDEAIKIRDYVKQVVPEPEVWLTTPHELLGGQTPQALIDTD</sequence>
<dbReference type="EMBL" id="AZHX01001265">
    <property type="protein sequence ID" value="ETX04240.1"/>
    <property type="molecule type" value="Genomic_DNA"/>
</dbReference>
<proteinExistence type="predicted"/>
<reference evidence="1 2" key="1">
    <citation type="journal article" date="2014" name="Nature">
        <title>An environmental bacterial taxon with a large and distinct metabolic repertoire.</title>
        <authorList>
            <person name="Wilson M.C."/>
            <person name="Mori T."/>
            <person name="Ruckert C."/>
            <person name="Uria A.R."/>
            <person name="Helf M.J."/>
            <person name="Takada K."/>
            <person name="Gernert C."/>
            <person name="Steffens U.A."/>
            <person name="Heycke N."/>
            <person name="Schmitt S."/>
            <person name="Rinke C."/>
            <person name="Helfrich E.J."/>
            <person name="Brachmann A.O."/>
            <person name="Gurgui C."/>
            <person name="Wakimoto T."/>
            <person name="Kracht M."/>
            <person name="Crusemann M."/>
            <person name="Hentschel U."/>
            <person name="Abe I."/>
            <person name="Matsunaga S."/>
            <person name="Kalinowski J."/>
            <person name="Takeyama H."/>
            <person name="Piel J."/>
        </authorList>
    </citation>
    <scope>NUCLEOTIDE SEQUENCE [LARGE SCALE GENOMIC DNA]</scope>
    <source>
        <strain evidence="2">TSY2</strain>
    </source>
</reference>
<comment type="caution">
    <text evidence="1">The sequence shown here is derived from an EMBL/GenBank/DDBJ whole genome shotgun (WGS) entry which is preliminary data.</text>
</comment>
<name>W4M216_9BACT</name>
<evidence type="ECO:0000313" key="2">
    <source>
        <dbReference type="Proteomes" id="UP000019140"/>
    </source>
</evidence>
<gene>
    <name evidence="1" type="ORF">ETSY2_29885</name>
</gene>
<keyword evidence="2" id="KW-1185">Reference proteome</keyword>
<accession>W4M216</accession>
<protein>
    <submittedName>
        <fullName evidence="1">Uncharacterized protein</fullName>
    </submittedName>
</protein>
<dbReference type="AlphaFoldDB" id="W4M216"/>
<dbReference type="HOGENOM" id="CLU_3150697_0_0_7"/>
<evidence type="ECO:0000313" key="1">
    <source>
        <dbReference type="EMBL" id="ETX04240.1"/>
    </source>
</evidence>